<dbReference type="KEGG" id="bgt:106060354"/>
<accession>A0A2C9LH74</accession>
<feature type="region of interest" description="Disordered" evidence="4">
    <location>
        <begin position="1"/>
        <end position="46"/>
    </location>
</feature>
<dbReference type="OrthoDB" id="8171816at2759"/>
<dbReference type="PANTHER" id="PTHR23254">
    <property type="entry name" value="EIF4G DOMAIN PROTEIN"/>
    <property type="match status" value="1"/>
</dbReference>
<dbReference type="RefSeq" id="XP_013073650.1">
    <property type="nucleotide sequence ID" value="XM_013218196.2"/>
</dbReference>
<keyword evidence="2" id="KW-0963">Cytoplasm</keyword>
<dbReference type="VEuPathDB" id="VectorBase:BGLB031071"/>
<dbReference type="AlphaFoldDB" id="A0A2C9LH74"/>
<feature type="compositionally biased region" description="Polar residues" evidence="4">
    <location>
        <begin position="1"/>
        <end position="14"/>
    </location>
</feature>
<dbReference type="InterPro" id="IPR051367">
    <property type="entry name" value="mRNA_TranslReg/HistoneTransl"/>
</dbReference>
<keyword evidence="8" id="KW-1185">Reference proteome</keyword>
<dbReference type="STRING" id="6526.A0A2C9LH74"/>
<dbReference type="VEuPathDB" id="VectorBase:BGLAX_029488"/>
<dbReference type="EnsemblMetazoa" id="BGLB031071-RA">
    <property type="protein sequence ID" value="BGLB031071-PA"/>
    <property type="gene ID" value="BGLB031071"/>
</dbReference>
<comment type="subcellular location">
    <subcellularLocation>
        <location evidence="1">Cytoplasm</location>
    </subcellularLocation>
</comment>
<evidence type="ECO:0000259" key="5">
    <source>
        <dbReference type="SMART" id="SM00543"/>
    </source>
</evidence>
<evidence type="ECO:0000256" key="2">
    <source>
        <dbReference type="ARBA" id="ARBA00022490"/>
    </source>
</evidence>
<dbReference type="SUPFAM" id="SSF48371">
    <property type="entry name" value="ARM repeat"/>
    <property type="match status" value="1"/>
</dbReference>
<sequence>MSSNEKANDGQQLGTIPHLKQEMAGDGSYSSPRPPRAATESRVLSIVNQNKTQQLNLASDMSTPPPVGNNPTQSYQQQLTLPEIKSNLSATAKEFVPRSQVETGGDGPLYNTDSYSLSVSAAEFVPRGQDENSSFSEQYYSNIPYEYDSGLIMPDINGLSLVDYSSYSVQQGNTGNMILDRFNNTLYLLNMHPGNMEEYLRPICEMIETSSTSPEVLDQMVEYLFNQSIQQNFRYTGARICQFLTTYLKRHPLFSGFHKIFMKRCQTEYDKRMQLLQGNDEEQERLRGLAMLMAEIFLNVETELEGGGTQRIHYLPKILMDFVQTLLGSPTDANVKCSCQLLKLSGALMEDIVKSIPNQCLMFEDIFAKMNGLISHPGLAENTRFLVSSVIDLQNKDWNRTVSSPPKKPCHFQSDPNNFQAQEPVFYNNGAVCSRADIVLPEDETDDGAYVLNEEEEAAFLEWQAEQEALATEQETFFNDTGYESYNHLEEVVDDGDMGDEVEAAYEEFLQEQSNYIQGYQSNQPSLPLQPQPLIHPSMMFQSSPNFYISQPPPNAMPPHMQLPPNQQTPDQHPHQQQYGDSYYHRPT</sequence>
<dbReference type="PANTHER" id="PTHR23254:SF15">
    <property type="entry name" value="POLYADENYLATE-BINDING PROTEIN-INTERACTING PROTEIN 1"/>
    <property type="match status" value="1"/>
</dbReference>
<dbReference type="InterPro" id="IPR016024">
    <property type="entry name" value="ARM-type_fold"/>
</dbReference>
<reference evidence="9" key="2">
    <citation type="submission" date="2025-04" db="UniProtKB">
        <authorList>
            <consortium name="RefSeq"/>
        </authorList>
    </citation>
    <scope>IDENTIFICATION</scope>
</reference>
<dbReference type="InterPro" id="IPR003890">
    <property type="entry name" value="MIF4G-like_typ-3"/>
</dbReference>
<evidence type="ECO:0000256" key="3">
    <source>
        <dbReference type="ARBA" id="ARBA00022845"/>
    </source>
</evidence>
<dbReference type="GO" id="GO:0005737">
    <property type="term" value="C:cytoplasm"/>
    <property type="evidence" value="ECO:0007669"/>
    <property type="project" value="UniProtKB-SubCell"/>
</dbReference>
<dbReference type="OMA" id="PNFCYSG"/>
<evidence type="ECO:0000256" key="1">
    <source>
        <dbReference type="ARBA" id="ARBA00004496"/>
    </source>
</evidence>
<organism evidence="6 7">
    <name type="scientific">Biomphalaria glabrata</name>
    <name type="common">Bloodfluke planorb</name>
    <name type="synonym">Freshwater snail</name>
    <dbReference type="NCBI Taxonomy" id="6526"/>
    <lineage>
        <taxon>Eukaryota</taxon>
        <taxon>Metazoa</taxon>
        <taxon>Spiralia</taxon>
        <taxon>Lophotrochozoa</taxon>
        <taxon>Mollusca</taxon>
        <taxon>Gastropoda</taxon>
        <taxon>Heterobranchia</taxon>
        <taxon>Euthyneura</taxon>
        <taxon>Panpulmonata</taxon>
        <taxon>Hygrophila</taxon>
        <taxon>Lymnaeoidea</taxon>
        <taxon>Planorbidae</taxon>
        <taxon>Biomphalaria</taxon>
    </lineage>
</organism>
<feature type="domain" description="MIF4G" evidence="5">
    <location>
        <begin position="181"/>
        <end position="397"/>
    </location>
</feature>
<feature type="region of interest" description="Disordered" evidence="4">
    <location>
        <begin position="546"/>
        <end position="588"/>
    </location>
</feature>
<gene>
    <name evidence="6" type="primary">106060354</name>
    <name evidence="9" type="synonym">LOC106060354</name>
</gene>
<evidence type="ECO:0000313" key="6">
    <source>
        <dbReference type="EnsemblMetazoa" id="BGLB031071-PA"/>
    </source>
</evidence>
<dbReference type="GeneID" id="106060354"/>
<protein>
    <submittedName>
        <fullName evidence="9">Polyadenylate-binding protein-interacting protein 1-like isoform X1</fullName>
    </submittedName>
</protein>
<dbReference type="GO" id="GO:0008494">
    <property type="term" value="F:translation activator activity"/>
    <property type="evidence" value="ECO:0007669"/>
    <property type="project" value="TreeGrafter"/>
</dbReference>
<evidence type="ECO:0000313" key="8">
    <source>
        <dbReference type="Proteomes" id="UP001165740"/>
    </source>
</evidence>
<dbReference type="GO" id="GO:0003723">
    <property type="term" value="F:RNA binding"/>
    <property type="evidence" value="ECO:0007669"/>
    <property type="project" value="InterPro"/>
</dbReference>
<evidence type="ECO:0000256" key="4">
    <source>
        <dbReference type="SAM" id="MobiDB-lite"/>
    </source>
</evidence>
<feature type="compositionally biased region" description="Low complexity" evidence="4">
    <location>
        <begin position="564"/>
        <end position="578"/>
    </location>
</feature>
<dbReference type="SMART" id="SM00543">
    <property type="entry name" value="MIF4G"/>
    <property type="match status" value="1"/>
</dbReference>
<evidence type="ECO:0000313" key="7">
    <source>
        <dbReference type="Proteomes" id="UP000076420"/>
    </source>
</evidence>
<dbReference type="Proteomes" id="UP000076420">
    <property type="component" value="Unassembled WGS sequence"/>
</dbReference>
<dbReference type="GO" id="GO:0006446">
    <property type="term" value="P:regulation of translational initiation"/>
    <property type="evidence" value="ECO:0007669"/>
    <property type="project" value="TreeGrafter"/>
</dbReference>
<evidence type="ECO:0000313" key="9">
    <source>
        <dbReference type="RefSeq" id="XP_013073650.1"/>
    </source>
</evidence>
<name>A0A2C9LH74_BIOGL</name>
<dbReference type="Gene3D" id="1.25.40.180">
    <property type="match status" value="1"/>
</dbReference>
<dbReference type="Proteomes" id="UP001165740">
    <property type="component" value="Chromosome 5"/>
</dbReference>
<proteinExistence type="predicted"/>
<dbReference type="Pfam" id="PF02854">
    <property type="entry name" value="MIF4G"/>
    <property type="match status" value="1"/>
</dbReference>
<keyword evidence="3" id="KW-0810">Translation regulation</keyword>
<reference evidence="6" key="1">
    <citation type="submission" date="2020-05" db="UniProtKB">
        <authorList>
            <consortium name="EnsemblMetazoa"/>
        </authorList>
    </citation>
    <scope>IDENTIFICATION</scope>
    <source>
        <strain evidence="6">BB02</strain>
    </source>
</reference>